<reference evidence="7 8" key="1">
    <citation type="submission" date="2024-02" db="EMBL/GenBank/DDBJ databases">
        <authorList>
            <person name="Vignale AGUSTIN F."/>
            <person name="Sosa J E."/>
            <person name="Modenutti C."/>
        </authorList>
    </citation>
    <scope>NUCLEOTIDE SEQUENCE [LARGE SCALE GENOMIC DNA]</scope>
</reference>
<comment type="subcellular location">
    <subcellularLocation>
        <location evidence="1">Nucleus</location>
    </subcellularLocation>
</comment>
<evidence type="ECO:0000256" key="3">
    <source>
        <dbReference type="ARBA" id="ARBA00023125"/>
    </source>
</evidence>
<dbReference type="Proteomes" id="UP001642360">
    <property type="component" value="Unassembled WGS sequence"/>
</dbReference>
<protein>
    <recommendedName>
        <fullName evidence="9">TF-B3 domain-containing protein</fullName>
    </recommendedName>
</protein>
<dbReference type="AlphaFoldDB" id="A0ABC8TJB2"/>
<keyword evidence="4" id="KW-0804">Transcription</keyword>
<keyword evidence="3" id="KW-0238">DNA-binding</keyword>
<proteinExistence type="predicted"/>
<evidence type="ECO:0000313" key="7">
    <source>
        <dbReference type="EMBL" id="CAK9167084.1"/>
    </source>
</evidence>
<dbReference type="SUPFAM" id="SSF101936">
    <property type="entry name" value="DNA-binding pseudobarrel domain"/>
    <property type="match status" value="1"/>
</dbReference>
<evidence type="ECO:0000256" key="2">
    <source>
        <dbReference type="ARBA" id="ARBA00023015"/>
    </source>
</evidence>
<evidence type="ECO:0000313" key="6">
    <source>
        <dbReference type="EMBL" id="CAK9157968.1"/>
    </source>
</evidence>
<dbReference type="EMBL" id="CAUOFW020004751">
    <property type="protein sequence ID" value="CAK9167084.1"/>
    <property type="molecule type" value="Genomic_DNA"/>
</dbReference>
<evidence type="ECO:0008006" key="9">
    <source>
        <dbReference type="Google" id="ProtNLM"/>
    </source>
</evidence>
<evidence type="ECO:0000256" key="4">
    <source>
        <dbReference type="ARBA" id="ARBA00023163"/>
    </source>
</evidence>
<dbReference type="EMBL" id="CAUOFW020003091">
    <property type="protein sequence ID" value="CAK9157968.1"/>
    <property type="molecule type" value="Genomic_DNA"/>
</dbReference>
<evidence type="ECO:0000313" key="8">
    <source>
        <dbReference type="Proteomes" id="UP001642360"/>
    </source>
</evidence>
<keyword evidence="2" id="KW-0805">Transcription regulation</keyword>
<dbReference type="GO" id="GO:0003677">
    <property type="term" value="F:DNA binding"/>
    <property type="evidence" value="ECO:0007669"/>
    <property type="project" value="UniProtKB-KW"/>
</dbReference>
<dbReference type="Gene3D" id="2.40.330.10">
    <property type="entry name" value="DNA-binding pseudobarrel domain"/>
    <property type="match status" value="1"/>
</dbReference>
<dbReference type="InterPro" id="IPR003340">
    <property type="entry name" value="B3_DNA-bd"/>
</dbReference>
<name>A0ABC8TJB2_9AQUA</name>
<dbReference type="InterPro" id="IPR015300">
    <property type="entry name" value="DNA-bd_pseudobarrel_sf"/>
</dbReference>
<keyword evidence="5" id="KW-0539">Nucleus</keyword>
<dbReference type="GO" id="GO:0005634">
    <property type="term" value="C:nucleus"/>
    <property type="evidence" value="ECO:0007669"/>
    <property type="project" value="UniProtKB-SubCell"/>
</dbReference>
<organism evidence="7 8">
    <name type="scientific">Ilex paraguariensis</name>
    <name type="common">yerba mate</name>
    <dbReference type="NCBI Taxonomy" id="185542"/>
    <lineage>
        <taxon>Eukaryota</taxon>
        <taxon>Viridiplantae</taxon>
        <taxon>Streptophyta</taxon>
        <taxon>Embryophyta</taxon>
        <taxon>Tracheophyta</taxon>
        <taxon>Spermatophyta</taxon>
        <taxon>Magnoliopsida</taxon>
        <taxon>eudicotyledons</taxon>
        <taxon>Gunneridae</taxon>
        <taxon>Pentapetalae</taxon>
        <taxon>asterids</taxon>
        <taxon>campanulids</taxon>
        <taxon>Aquifoliales</taxon>
        <taxon>Aquifoliaceae</taxon>
        <taxon>Ilex</taxon>
    </lineage>
</organism>
<gene>
    <name evidence="6" type="ORF">ILEXP_LOCUS26540</name>
    <name evidence="7" type="ORF">ILEXP_LOCUS36342</name>
</gene>
<sequence>MEPKFMCFTKILTNSDVERNLEIPNGSPFLPIDDELMLVRDRAGTTYQFRASERRGGRRSLTLDWHAFAVAKNLEVGDAMRIYKLGNGNEYEVQVGTKLFGPHIGWLSL</sequence>
<evidence type="ECO:0000256" key="1">
    <source>
        <dbReference type="ARBA" id="ARBA00004123"/>
    </source>
</evidence>
<keyword evidence="8" id="KW-1185">Reference proteome</keyword>
<evidence type="ECO:0000256" key="5">
    <source>
        <dbReference type="ARBA" id="ARBA00023242"/>
    </source>
</evidence>
<comment type="caution">
    <text evidence="7">The sequence shown here is derived from an EMBL/GenBank/DDBJ whole genome shotgun (WGS) entry which is preliminary data.</text>
</comment>
<accession>A0ABC8TJB2</accession>
<dbReference type="CDD" id="cd10017">
    <property type="entry name" value="B3_DNA"/>
    <property type="match status" value="1"/>
</dbReference>